<dbReference type="GO" id="GO:0005960">
    <property type="term" value="C:glycine cleavage complex"/>
    <property type="evidence" value="ECO:0007669"/>
    <property type="project" value="InterPro"/>
</dbReference>
<comment type="similarity">
    <text evidence="1 8">Belongs to the GcvT family.</text>
</comment>
<protein>
    <recommendedName>
        <fullName evidence="2 8">Aminomethyltransferase</fullName>
        <ecNumber evidence="2 8">2.1.2.10</ecNumber>
    </recommendedName>
    <alternativeName>
        <fullName evidence="5 8">Glycine cleavage system T protein</fullName>
    </alternativeName>
</protein>
<gene>
    <name evidence="10" type="ORF">GBAR_LOCUS24731</name>
</gene>
<proteinExistence type="inferred from homology"/>
<evidence type="ECO:0000256" key="4">
    <source>
        <dbReference type="ARBA" id="ARBA00022679"/>
    </source>
</evidence>
<evidence type="ECO:0000256" key="6">
    <source>
        <dbReference type="ARBA" id="ARBA00047665"/>
    </source>
</evidence>
<evidence type="ECO:0000313" key="10">
    <source>
        <dbReference type="EMBL" id="CAI8044625.1"/>
    </source>
</evidence>
<evidence type="ECO:0000256" key="2">
    <source>
        <dbReference type="ARBA" id="ARBA00012616"/>
    </source>
</evidence>
<dbReference type="SUPFAM" id="SSF103025">
    <property type="entry name" value="Folate-binding domain"/>
    <property type="match status" value="1"/>
</dbReference>
<comment type="caution">
    <text evidence="10">The sequence shown here is derived from an EMBL/GenBank/DDBJ whole genome shotgun (WGS) entry which is preliminary data.</text>
</comment>
<dbReference type="GO" id="GO:0008483">
    <property type="term" value="F:transaminase activity"/>
    <property type="evidence" value="ECO:0007669"/>
    <property type="project" value="UniProtKB-KW"/>
</dbReference>
<accession>A0AA35TAA5</accession>
<dbReference type="PANTHER" id="PTHR43757:SF2">
    <property type="entry name" value="AMINOMETHYLTRANSFERASE, MITOCHONDRIAL"/>
    <property type="match status" value="1"/>
</dbReference>
<evidence type="ECO:0000259" key="9">
    <source>
        <dbReference type="Pfam" id="PF01571"/>
    </source>
</evidence>
<comment type="subcellular location">
    <subcellularLocation>
        <location evidence="8">Mitochondrion</location>
    </subcellularLocation>
</comment>
<evidence type="ECO:0000256" key="1">
    <source>
        <dbReference type="ARBA" id="ARBA00008609"/>
    </source>
</evidence>
<dbReference type="NCBIfam" id="NF001567">
    <property type="entry name" value="PRK00389.1"/>
    <property type="match status" value="1"/>
</dbReference>
<comment type="subunit">
    <text evidence="8">The glycine cleavage system is composed of four proteins: P, T, L and H.</text>
</comment>
<dbReference type="PIRSF" id="PIRSF006487">
    <property type="entry name" value="GcvT"/>
    <property type="match status" value="1"/>
</dbReference>
<sequence length="322" mass="34400">MDSANIRTPIYDIHVAAGGRIVPFGGWDMPVQYPSGIIAEVRAVRTGAGLFDVSHMGRVYISGPSATDFLDLVVTGSAATLEVGRARYCMICNERGGVIDDTIFYRLAQDRYLLIPNAGNRHRVLDWFGLVIGQQFGDSVTLNDQTMQTSLMACQGPTALGLARKLAEGGLEGLRPFAWTESRMCGADVLVGRTGYTGEDGVEILAPAPAAPSIWEALTNAGAVPCGLGARDVLRTEAGLPLHGHELDESTTPVEAQLERFVYFDKDFIGHDALAEQRDKGTQFTLVGLQLPGRSAPRATYALSVLGFPAGQVTSGLLLAHP</sequence>
<dbReference type="InterPro" id="IPR006222">
    <property type="entry name" value="GCVT_N"/>
</dbReference>
<keyword evidence="4 8" id="KW-0808">Transferase</keyword>
<dbReference type="AlphaFoldDB" id="A0AA35TAA5"/>
<keyword evidence="11" id="KW-1185">Reference proteome</keyword>
<keyword evidence="8" id="KW-0809">Transit peptide</keyword>
<organism evidence="10 11">
    <name type="scientific">Geodia barretti</name>
    <name type="common">Barrett's horny sponge</name>
    <dbReference type="NCBI Taxonomy" id="519541"/>
    <lineage>
        <taxon>Eukaryota</taxon>
        <taxon>Metazoa</taxon>
        <taxon>Porifera</taxon>
        <taxon>Demospongiae</taxon>
        <taxon>Heteroscleromorpha</taxon>
        <taxon>Tetractinellida</taxon>
        <taxon>Astrophorina</taxon>
        <taxon>Geodiidae</taxon>
        <taxon>Geodia</taxon>
    </lineage>
</organism>
<keyword evidence="3 8" id="KW-0032">Aminotransferase</keyword>
<dbReference type="Pfam" id="PF01571">
    <property type="entry name" value="GCV_T"/>
    <property type="match status" value="1"/>
</dbReference>
<comment type="catalytic activity">
    <reaction evidence="6 8">
        <text>N(6)-[(R)-S(8)-aminomethyldihydrolipoyl]-L-lysyl-[protein] + (6S)-5,6,7,8-tetrahydrofolate = N(6)-[(R)-dihydrolipoyl]-L-lysyl-[protein] + (6R)-5,10-methylene-5,6,7,8-tetrahydrofolate + NH4(+)</text>
        <dbReference type="Rhea" id="RHEA:16945"/>
        <dbReference type="Rhea" id="RHEA-COMP:10475"/>
        <dbReference type="Rhea" id="RHEA-COMP:10492"/>
        <dbReference type="ChEBI" id="CHEBI:15636"/>
        <dbReference type="ChEBI" id="CHEBI:28938"/>
        <dbReference type="ChEBI" id="CHEBI:57453"/>
        <dbReference type="ChEBI" id="CHEBI:83100"/>
        <dbReference type="ChEBI" id="CHEBI:83143"/>
        <dbReference type="EC" id="2.1.2.10"/>
    </reaction>
</comment>
<dbReference type="FunFam" id="4.10.1250.10:FF:000001">
    <property type="entry name" value="Aminomethyltransferase"/>
    <property type="match status" value="1"/>
</dbReference>
<dbReference type="Gene3D" id="3.30.1360.120">
    <property type="entry name" value="Probable tRNA modification gtpase trme, domain 1"/>
    <property type="match status" value="1"/>
</dbReference>
<keyword evidence="8" id="KW-0496">Mitochondrion</keyword>
<feature type="domain" description="GCVT N-terminal" evidence="9">
    <location>
        <begin position="10"/>
        <end position="266"/>
    </location>
</feature>
<dbReference type="FunFam" id="3.30.70.1400:FF:000001">
    <property type="entry name" value="Aminomethyltransferase"/>
    <property type="match status" value="1"/>
</dbReference>
<dbReference type="PANTHER" id="PTHR43757">
    <property type="entry name" value="AMINOMETHYLTRANSFERASE"/>
    <property type="match status" value="1"/>
</dbReference>
<dbReference type="Proteomes" id="UP001174909">
    <property type="component" value="Unassembled WGS sequence"/>
</dbReference>
<dbReference type="EC" id="2.1.2.10" evidence="2 8"/>
<evidence type="ECO:0000256" key="7">
    <source>
        <dbReference type="PIRSR" id="PIRSR006487-1"/>
    </source>
</evidence>
<dbReference type="GO" id="GO:0005829">
    <property type="term" value="C:cytosol"/>
    <property type="evidence" value="ECO:0007669"/>
    <property type="project" value="TreeGrafter"/>
</dbReference>
<evidence type="ECO:0000256" key="8">
    <source>
        <dbReference type="RuleBase" id="RU003981"/>
    </source>
</evidence>
<name>A0AA35TAA5_GEOBA</name>
<dbReference type="EMBL" id="CASHTH010003409">
    <property type="protein sequence ID" value="CAI8044625.1"/>
    <property type="molecule type" value="Genomic_DNA"/>
</dbReference>
<evidence type="ECO:0000313" key="11">
    <source>
        <dbReference type="Proteomes" id="UP001174909"/>
    </source>
</evidence>
<dbReference type="GO" id="GO:0005739">
    <property type="term" value="C:mitochondrion"/>
    <property type="evidence" value="ECO:0007669"/>
    <property type="project" value="UniProtKB-SubCell"/>
</dbReference>
<dbReference type="InterPro" id="IPR027266">
    <property type="entry name" value="TrmE/GcvT-like"/>
</dbReference>
<reference evidence="10" key="1">
    <citation type="submission" date="2023-03" db="EMBL/GenBank/DDBJ databases">
        <authorList>
            <person name="Steffen K."/>
            <person name="Cardenas P."/>
        </authorList>
    </citation>
    <scope>NUCLEOTIDE SEQUENCE</scope>
</reference>
<feature type="binding site" evidence="7">
    <location>
        <position position="203"/>
    </location>
    <ligand>
        <name>substrate</name>
    </ligand>
</feature>
<dbReference type="InterPro" id="IPR028896">
    <property type="entry name" value="GcvT/YgfZ/DmdA"/>
</dbReference>
<comment type="function">
    <text evidence="8">The glycine cleavage system catalyzes the degradation of glycine.</text>
</comment>
<evidence type="ECO:0000256" key="3">
    <source>
        <dbReference type="ARBA" id="ARBA00022576"/>
    </source>
</evidence>
<dbReference type="InterPro" id="IPR006223">
    <property type="entry name" value="GcvT"/>
</dbReference>
<dbReference type="GO" id="GO:0004047">
    <property type="term" value="F:aminomethyltransferase activity"/>
    <property type="evidence" value="ECO:0007669"/>
    <property type="project" value="UniProtKB-EC"/>
</dbReference>
<dbReference type="GO" id="GO:0006546">
    <property type="term" value="P:glycine catabolic process"/>
    <property type="evidence" value="ECO:0007669"/>
    <property type="project" value="InterPro"/>
</dbReference>
<dbReference type="NCBIfam" id="TIGR00528">
    <property type="entry name" value="gcvT"/>
    <property type="match status" value="1"/>
</dbReference>
<evidence type="ECO:0000256" key="5">
    <source>
        <dbReference type="ARBA" id="ARBA00031395"/>
    </source>
</evidence>